<evidence type="ECO:0000256" key="1">
    <source>
        <dbReference type="ARBA" id="ARBA00002324"/>
    </source>
</evidence>
<evidence type="ECO:0000256" key="3">
    <source>
        <dbReference type="ARBA" id="ARBA00009014"/>
    </source>
</evidence>
<dbReference type="EMBL" id="FTPS01000001">
    <property type="protein sequence ID" value="SIT83042.1"/>
    <property type="molecule type" value="Genomic_DNA"/>
</dbReference>
<evidence type="ECO:0000256" key="4">
    <source>
        <dbReference type="ARBA" id="ARBA00022642"/>
    </source>
</evidence>
<evidence type="ECO:0000256" key="5">
    <source>
        <dbReference type="ARBA" id="ARBA00022679"/>
    </source>
</evidence>
<evidence type="ECO:0000313" key="14">
    <source>
        <dbReference type="Proteomes" id="UP000192455"/>
    </source>
</evidence>
<dbReference type="NCBIfam" id="NF000843">
    <property type="entry name" value="PRK00071.2-2"/>
    <property type="match status" value="1"/>
</dbReference>
<gene>
    <name evidence="11" type="primary">nadD</name>
    <name evidence="13" type="ORF">SAMN05421849_1829</name>
</gene>
<dbReference type="AlphaFoldDB" id="A0A1R3WXQ3"/>
<keyword evidence="9 11" id="KW-0520">NAD</keyword>
<dbReference type="STRING" id="515897.SAMN05421849_1829"/>
<keyword evidence="8 11" id="KW-0067">ATP-binding</keyword>
<proteinExistence type="inferred from homology"/>
<keyword evidence="14" id="KW-1185">Reference proteome</keyword>
<comment type="similarity">
    <text evidence="3 11">Belongs to the NadD family.</text>
</comment>
<dbReference type="PANTHER" id="PTHR39321:SF3">
    <property type="entry name" value="PHOSPHOPANTETHEINE ADENYLYLTRANSFERASE"/>
    <property type="match status" value="1"/>
</dbReference>
<name>A0A1R3WXQ3_9RHOB</name>
<evidence type="ECO:0000256" key="6">
    <source>
        <dbReference type="ARBA" id="ARBA00022695"/>
    </source>
</evidence>
<feature type="domain" description="Cytidyltransferase-like" evidence="12">
    <location>
        <begin position="10"/>
        <end position="188"/>
    </location>
</feature>
<dbReference type="SUPFAM" id="SSF52374">
    <property type="entry name" value="Nucleotidylyl transferase"/>
    <property type="match status" value="1"/>
</dbReference>
<dbReference type="Gene3D" id="3.40.50.620">
    <property type="entry name" value="HUPs"/>
    <property type="match status" value="1"/>
</dbReference>
<evidence type="ECO:0000256" key="11">
    <source>
        <dbReference type="HAMAP-Rule" id="MF_00244"/>
    </source>
</evidence>
<dbReference type="Proteomes" id="UP000192455">
    <property type="component" value="Unassembled WGS sequence"/>
</dbReference>
<evidence type="ECO:0000256" key="2">
    <source>
        <dbReference type="ARBA" id="ARBA00005019"/>
    </source>
</evidence>
<keyword evidence="5 11" id="KW-0808">Transferase</keyword>
<dbReference type="Pfam" id="PF01467">
    <property type="entry name" value="CTP_transf_like"/>
    <property type="match status" value="1"/>
</dbReference>
<evidence type="ECO:0000313" key="13">
    <source>
        <dbReference type="EMBL" id="SIT83042.1"/>
    </source>
</evidence>
<dbReference type="GO" id="GO:0005524">
    <property type="term" value="F:ATP binding"/>
    <property type="evidence" value="ECO:0007669"/>
    <property type="project" value="UniProtKB-KW"/>
</dbReference>
<keyword evidence="7 11" id="KW-0547">Nucleotide-binding</keyword>
<keyword evidence="6 11" id="KW-0548">Nucleotidyltransferase</keyword>
<dbReference type="PANTHER" id="PTHR39321">
    <property type="entry name" value="NICOTINATE-NUCLEOTIDE ADENYLYLTRANSFERASE-RELATED"/>
    <property type="match status" value="1"/>
</dbReference>
<dbReference type="CDD" id="cd02165">
    <property type="entry name" value="NMNAT"/>
    <property type="match status" value="1"/>
</dbReference>
<dbReference type="NCBIfam" id="NF000845">
    <property type="entry name" value="PRK00071.2-4"/>
    <property type="match status" value="1"/>
</dbReference>
<dbReference type="UniPathway" id="UPA00253">
    <property type="reaction ID" value="UER00332"/>
</dbReference>
<comment type="pathway">
    <text evidence="2 11">Cofactor biosynthesis; NAD(+) biosynthesis; deamido-NAD(+) from nicotinate D-ribonucleotide: step 1/1.</text>
</comment>
<keyword evidence="4 11" id="KW-0662">Pyridine nucleotide biosynthesis</keyword>
<evidence type="ECO:0000256" key="8">
    <source>
        <dbReference type="ARBA" id="ARBA00022840"/>
    </source>
</evidence>
<dbReference type="GO" id="GO:0004515">
    <property type="term" value="F:nicotinate-nucleotide adenylyltransferase activity"/>
    <property type="evidence" value="ECO:0007669"/>
    <property type="project" value="UniProtKB-UniRule"/>
</dbReference>
<organism evidence="13 14">
    <name type="scientific">Pontibaca methylaminivorans</name>
    <dbReference type="NCBI Taxonomy" id="515897"/>
    <lineage>
        <taxon>Bacteria</taxon>
        <taxon>Pseudomonadati</taxon>
        <taxon>Pseudomonadota</taxon>
        <taxon>Alphaproteobacteria</taxon>
        <taxon>Rhodobacterales</taxon>
        <taxon>Roseobacteraceae</taxon>
        <taxon>Pontibaca</taxon>
    </lineage>
</organism>
<accession>A0A1R3WXQ3</accession>
<dbReference type="InterPro" id="IPR014729">
    <property type="entry name" value="Rossmann-like_a/b/a_fold"/>
</dbReference>
<comment type="catalytic activity">
    <reaction evidence="10 11">
        <text>nicotinate beta-D-ribonucleotide + ATP + H(+) = deamido-NAD(+) + diphosphate</text>
        <dbReference type="Rhea" id="RHEA:22860"/>
        <dbReference type="ChEBI" id="CHEBI:15378"/>
        <dbReference type="ChEBI" id="CHEBI:30616"/>
        <dbReference type="ChEBI" id="CHEBI:33019"/>
        <dbReference type="ChEBI" id="CHEBI:57502"/>
        <dbReference type="ChEBI" id="CHEBI:58437"/>
        <dbReference type="EC" id="2.7.7.18"/>
    </reaction>
</comment>
<dbReference type="GO" id="GO:0009435">
    <property type="term" value="P:NAD+ biosynthetic process"/>
    <property type="evidence" value="ECO:0007669"/>
    <property type="project" value="UniProtKB-UniRule"/>
</dbReference>
<evidence type="ECO:0000256" key="10">
    <source>
        <dbReference type="ARBA" id="ARBA00048721"/>
    </source>
</evidence>
<comment type="function">
    <text evidence="1 11">Catalyzes the reversible adenylation of nicotinate mononucleotide (NaMN) to nicotinic acid adenine dinucleotide (NaAD).</text>
</comment>
<dbReference type="InterPro" id="IPR005248">
    <property type="entry name" value="NadD/NMNAT"/>
</dbReference>
<dbReference type="InterPro" id="IPR004821">
    <property type="entry name" value="Cyt_trans-like"/>
</dbReference>
<sequence length="195" mass="21753">MATPGMVIGLLGGSFDPAHAAHVHVTRESLKRFALDRVWWLVSPGNPLKEQGPAPMAARIAHARGLLDDPRVEVTGIEARLGTRYTAETLAALVARYEGVRFVWLMGADNLAQLHRWQDWRWIADNVPMGVLARPRMQMAALSSPAARIYRDRRIPENESHRLGRAEPPAWCFVHAPLLDISSTRIRESGAWGRA</sequence>
<dbReference type="EC" id="2.7.7.18" evidence="11"/>
<dbReference type="NCBIfam" id="TIGR00482">
    <property type="entry name" value="nicotinate (nicotinamide) nucleotide adenylyltransferase"/>
    <property type="match status" value="1"/>
</dbReference>
<evidence type="ECO:0000259" key="12">
    <source>
        <dbReference type="Pfam" id="PF01467"/>
    </source>
</evidence>
<dbReference type="HAMAP" id="MF_00244">
    <property type="entry name" value="NaMN_adenylyltr"/>
    <property type="match status" value="1"/>
</dbReference>
<protein>
    <recommendedName>
        <fullName evidence="11">Probable nicotinate-nucleotide adenylyltransferase</fullName>
        <ecNumber evidence="11">2.7.7.18</ecNumber>
    </recommendedName>
    <alternativeName>
        <fullName evidence="11">Deamido-NAD(+) diphosphorylase</fullName>
    </alternativeName>
    <alternativeName>
        <fullName evidence="11">Deamido-NAD(+) pyrophosphorylase</fullName>
    </alternativeName>
    <alternativeName>
        <fullName evidence="11">Nicotinate mononucleotide adenylyltransferase</fullName>
        <shortName evidence="11">NaMN adenylyltransferase</shortName>
    </alternativeName>
</protein>
<reference evidence="13 14" key="1">
    <citation type="submission" date="2017-01" db="EMBL/GenBank/DDBJ databases">
        <authorList>
            <person name="Mah S.A."/>
            <person name="Swanson W.J."/>
            <person name="Moy G.W."/>
            <person name="Vacquier V.D."/>
        </authorList>
    </citation>
    <scope>NUCLEOTIDE SEQUENCE [LARGE SCALE GENOMIC DNA]</scope>
    <source>
        <strain evidence="13 14">DSM 21219</strain>
    </source>
</reference>
<evidence type="ECO:0000256" key="7">
    <source>
        <dbReference type="ARBA" id="ARBA00022741"/>
    </source>
</evidence>
<evidence type="ECO:0000256" key="9">
    <source>
        <dbReference type="ARBA" id="ARBA00023027"/>
    </source>
</evidence>